<feature type="non-terminal residue" evidence="1">
    <location>
        <position position="507"/>
    </location>
</feature>
<dbReference type="Gene3D" id="2.40.70.10">
    <property type="entry name" value="Acid Proteases"/>
    <property type="match status" value="1"/>
</dbReference>
<dbReference type="AlphaFoldDB" id="A0A2G5B0Q2"/>
<dbReference type="CDD" id="cd00303">
    <property type="entry name" value="retropepsin_like"/>
    <property type="match status" value="1"/>
</dbReference>
<keyword evidence="2" id="KW-1185">Reference proteome</keyword>
<organism evidence="1 2">
    <name type="scientific">Coemansia reversa (strain ATCC 12441 / NRRL 1564)</name>
    <dbReference type="NCBI Taxonomy" id="763665"/>
    <lineage>
        <taxon>Eukaryota</taxon>
        <taxon>Fungi</taxon>
        <taxon>Fungi incertae sedis</taxon>
        <taxon>Zoopagomycota</taxon>
        <taxon>Kickxellomycotina</taxon>
        <taxon>Kickxellomycetes</taxon>
        <taxon>Kickxellales</taxon>
        <taxon>Kickxellaceae</taxon>
        <taxon>Coemansia</taxon>
    </lineage>
</organism>
<evidence type="ECO:0000313" key="2">
    <source>
        <dbReference type="Proteomes" id="UP000242474"/>
    </source>
</evidence>
<dbReference type="EMBL" id="KZ303640">
    <property type="protein sequence ID" value="PIA12590.1"/>
    <property type="molecule type" value="Genomic_DNA"/>
</dbReference>
<evidence type="ECO:0000313" key="1">
    <source>
        <dbReference type="EMBL" id="PIA12590.1"/>
    </source>
</evidence>
<proteinExistence type="predicted"/>
<name>A0A2G5B0Q2_COERN</name>
<dbReference type="InterPro" id="IPR021109">
    <property type="entry name" value="Peptidase_aspartic_dom_sf"/>
</dbReference>
<gene>
    <name evidence="1" type="ORF">COEREDRAFT_12559</name>
</gene>
<dbReference type="Pfam" id="PF13650">
    <property type="entry name" value="Asp_protease_2"/>
    <property type="match status" value="1"/>
</dbReference>
<dbReference type="Proteomes" id="UP000242474">
    <property type="component" value="Unassembled WGS sequence"/>
</dbReference>
<dbReference type="SUPFAM" id="SSF50630">
    <property type="entry name" value="Acid proteases"/>
    <property type="match status" value="1"/>
</dbReference>
<dbReference type="InterPro" id="IPR032567">
    <property type="entry name" value="RTL1-rel"/>
</dbReference>
<accession>A0A2G5B0Q2</accession>
<reference evidence="1 2" key="1">
    <citation type="journal article" date="2015" name="Genome Biol. Evol.">
        <title>Phylogenomic analyses indicate that early fungi evolved digesting cell walls of algal ancestors of land plants.</title>
        <authorList>
            <person name="Chang Y."/>
            <person name="Wang S."/>
            <person name="Sekimoto S."/>
            <person name="Aerts A.L."/>
            <person name="Choi C."/>
            <person name="Clum A."/>
            <person name="LaButti K.M."/>
            <person name="Lindquist E.A."/>
            <person name="Yee Ngan C."/>
            <person name="Ohm R.A."/>
            <person name="Salamov A.A."/>
            <person name="Grigoriev I.V."/>
            <person name="Spatafora J.W."/>
            <person name="Berbee M.L."/>
        </authorList>
    </citation>
    <scope>NUCLEOTIDE SEQUENCE [LARGE SCALE GENOMIC DNA]</scope>
    <source>
        <strain evidence="1 2">NRRL 1564</strain>
    </source>
</reference>
<dbReference type="PANTHER" id="PTHR15503">
    <property type="entry name" value="LDOC1 RELATED"/>
    <property type="match status" value="1"/>
</dbReference>
<protein>
    <submittedName>
        <fullName evidence="1">Uncharacterized protein</fullName>
    </submittedName>
</protein>
<sequence length="507" mass="56405">MNDMSRLYKFAVLRENSSAQDIHTWIRAWEVRGRNGLCSLNDALVYVEDSVLVRYDRWQQDANTTAGDSFENLKTFLTSQMGLGMTETGAGLELLSFPATNDIRQFNDTFLRLAQQAGCEKLQCAVGFYVKRMPLSICELIMTCPTEPMLVEAMNLVRIHVESVQATYRNADPSAMVIAALEELGPFAGPHAAKKAKPMSNAGKSDTGKNGAVRFEMLHKDAIKKGVSSEAFDRKTQGGTVLRTPGKRQLRVDPGSRHSSDIVNEPLIIRAINGFQVDSSEKLYLEFPLGGKVQAALLDTGADGSFVSIHTAEELELPLERLQQPRVVVDAGKRELGRVEFMTKVPLLLGKGVELTVEFKVAPIAVPFILGIPWMKENNATIETKDTCMLIDYEGRRVKIPCAAPIGQPLIDMESAELNLITFEELEELDDAEIEYFALIEHNKSDLRICALDDHSNIYENDWRVKGRTEQLLDKFSDVFSEPPVGLPPKRAVDHQIVLTPNTRPIA</sequence>
<dbReference type="PANTHER" id="PTHR15503:SF22">
    <property type="entry name" value="TRANSPOSON TY3-I GAG POLYPROTEIN"/>
    <property type="match status" value="1"/>
</dbReference>